<dbReference type="EMBL" id="JACBKZ010000003">
    <property type="protein sequence ID" value="KAF5953703.1"/>
    <property type="molecule type" value="Genomic_DNA"/>
</dbReference>
<dbReference type="InterPro" id="IPR056852">
    <property type="entry name" value="AK17A/B"/>
</dbReference>
<dbReference type="Pfam" id="PF25015">
    <property type="entry name" value="RBD_AKAP-17A"/>
    <property type="match status" value="1"/>
</dbReference>
<dbReference type="PANTHER" id="PTHR12484:SF4">
    <property type="entry name" value="A-KINASE ANCHOR PROTEIN 17A"/>
    <property type="match status" value="1"/>
</dbReference>
<comment type="caution">
    <text evidence="1">The sequence shown here is derived from an EMBL/GenBank/DDBJ whole genome shotgun (WGS) entry which is preliminary data.</text>
</comment>
<proteinExistence type="predicted"/>
<reference evidence="1 2" key="2">
    <citation type="submission" date="2020-07" db="EMBL/GenBank/DDBJ databases">
        <title>Genome assembly of wild tea tree DASZ reveals pedigree and selection history of tea varieties.</title>
        <authorList>
            <person name="Zhang W."/>
        </authorList>
    </citation>
    <scope>NUCLEOTIDE SEQUENCE [LARGE SCALE GENOMIC DNA]</scope>
    <source>
        <strain evidence="2">cv. G240</strain>
        <tissue evidence="1">Leaf</tissue>
    </source>
</reference>
<protein>
    <submittedName>
        <fullName evidence="1">Uncharacterized protein</fullName>
    </submittedName>
</protein>
<dbReference type="Proteomes" id="UP000593564">
    <property type="component" value="Unassembled WGS sequence"/>
</dbReference>
<accession>A0A7J7HLF9</accession>
<evidence type="ECO:0000313" key="2">
    <source>
        <dbReference type="Proteomes" id="UP000593564"/>
    </source>
</evidence>
<evidence type="ECO:0000313" key="1">
    <source>
        <dbReference type="EMBL" id="KAF5953703.1"/>
    </source>
</evidence>
<gene>
    <name evidence="1" type="ORF">HYC85_006559</name>
</gene>
<organism evidence="1 2">
    <name type="scientific">Camellia sinensis</name>
    <name type="common">Tea plant</name>
    <name type="synonym">Thea sinensis</name>
    <dbReference type="NCBI Taxonomy" id="4442"/>
    <lineage>
        <taxon>Eukaryota</taxon>
        <taxon>Viridiplantae</taxon>
        <taxon>Streptophyta</taxon>
        <taxon>Embryophyta</taxon>
        <taxon>Tracheophyta</taxon>
        <taxon>Spermatophyta</taxon>
        <taxon>Magnoliopsida</taxon>
        <taxon>eudicotyledons</taxon>
        <taxon>Gunneridae</taxon>
        <taxon>Pentapetalae</taxon>
        <taxon>asterids</taxon>
        <taxon>Ericales</taxon>
        <taxon>Theaceae</taxon>
        <taxon>Camellia</taxon>
    </lineage>
</organism>
<reference evidence="2" key="1">
    <citation type="journal article" date="2020" name="Nat. Commun.">
        <title>Genome assembly of wild tea tree DASZ reveals pedigree and selection history of tea varieties.</title>
        <authorList>
            <person name="Zhang W."/>
            <person name="Zhang Y."/>
            <person name="Qiu H."/>
            <person name="Guo Y."/>
            <person name="Wan H."/>
            <person name="Zhang X."/>
            <person name="Scossa F."/>
            <person name="Alseekh S."/>
            <person name="Zhang Q."/>
            <person name="Wang P."/>
            <person name="Xu L."/>
            <person name="Schmidt M.H."/>
            <person name="Jia X."/>
            <person name="Li D."/>
            <person name="Zhu A."/>
            <person name="Guo F."/>
            <person name="Chen W."/>
            <person name="Ni D."/>
            <person name="Usadel B."/>
            <person name="Fernie A.R."/>
            <person name="Wen W."/>
        </authorList>
    </citation>
    <scope>NUCLEOTIDE SEQUENCE [LARGE SCALE GENOMIC DNA]</scope>
    <source>
        <strain evidence="2">cv. G240</strain>
    </source>
</reference>
<dbReference type="AlphaFoldDB" id="A0A7J7HLF9"/>
<name>A0A7J7HLF9_CAMSI</name>
<dbReference type="PANTHER" id="PTHR12484">
    <property type="entry name" value="B-LYMPHOCYTE ANTIGEN-RELATED"/>
    <property type="match status" value="1"/>
</dbReference>
<keyword evidence="2" id="KW-1185">Reference proteome</keyword>
<sequence>MQTTPSSPLDEWQLKRFLTDFLKSFFSIIVPEDDIIVRRFKDLKKRKRDDPVVHDALFIHDLGFLSTFSRSEILHGIDGEDDVKELEKRFLDWRRLVVGKTDGIELSLEGVKFRLTASVPESNDFGMRKEWEELNAFGNRGLFLPDAIVLKGVPSRWFAEPRVSSKPSMLLAEAPKAQFSCDYSDYLALECYYDTIKITRITAQDQVVAEDSGTDIWHPRVSQCGQHSVLAASPKKLSNRQEAVAVVVALRLQDDVEDHPWKHQDPPCSQARLHLLQLGSQLTDIVVLDMMTLQALGLVIYDSCFQL</sequence>